<proteinExistence type="predicted"/>
<dbReference type="RefSeq" id="WP_125560950.1">
    <property type="nucleotide sequence ID" value="NZ_RBVX01000040.1"/>
</dbReference>
<dbReference type="Proteomes" id="UP000275076">
    <property type="component" value="Unassembled WGS sequence"/>
</dbReference>
<sequence>MKKIVAIIGALGLAGIVAGCSVFTFNEDNIYEESTEFMIDMLVEKSEDVTEDDLEVADEESTDIEQVDEDGNEFKITGELTEKDKYKYDYTINATIINGDQLEITYELENKTDL</sequence>
<organism evidence="1 2">
    <name type="scientific">Salibacterium salarium</name>
    <dbReference type="NCBI Taxonomy" id="284579"/>
    <lineage>
        <taxon>Bacteria</taxon>
        <taxon>Bacillati</taxon>
        <taxon>Bacillota</taxon>
        <taxon>Bacilli</taxon>
        <taxon>Bacillales</taxon>
        <taxon>Bacillaceae</taxon>
    </lineage>
</organism>
<dbReference type="AlphaFoldDB" id="A0A428MVS0"/>
<accession>A0A428MVS0</accession>
<reference evidence="1 2" key="1">
    <citation type="submission" date="2018-10" db="EMBL/GenBank/DDBJ databases">
        <title>Draft genome sequence of Bacillus salarius IM0101, isolated from a hypersaline soil in Inner Mongolia, China.</title>
        <authorList>
            <person name="Yamprayoonswat W."/>
            <person name="Boonvisut S."/>
            <person name="Jumpathong W."/>
            <person name="Sittihan S."/>
            <person name="Ruangsuj P."/>
            <person name="Wanthongcharoen S."/>
            <person name="Thongpramul N."/>
            <person name="Pimmason S."/>
            <person name="Yu B."/>
            <person name="Yasawong M."/>
        </authorList>
    </citation>
    <scope>NUCLEOTIDE SEQUENCE [LARGE SCALE GENOMIC DNA]</scope>
    <source>
        <strain evidence="1 2">IM0101</strain>
    </source>
</reference>
<gene>
    <name evidence="1" type="ORF">D7Z54_26905</name>
</gene>
<keyword evidence="2" id="KW-1185">Reference proteome</keyword>
<comment type="caution">
    <text evidence="1">The sequence shown here is derived from an EMBL/GenBank/DDBJ whole genome shotgun (WGS) entry which is preliminary data.</text>
</comment>
<evidence type="ECO:0000313" key="2">
    <source>
        <dbReference type="Proteomes" id="UP000275076"/>
    </source>
</evidence>
<dbReference type="PROSITE" id="PS51257">
    <property type="entry name" value="PROKAR_LIPOPROTEIN"/>
    <property type="match status" value="1"/>
</dbReference>
<name>A0A428MVS0_9BACI</name>
<evidence type="ECO:0000313" key="1">
    <source>
        <dbReference type="EMBL" id="RSL30238.1"/>
    </source>
</evidence>
<protein>
    <submittedName>
        <fullName evidence="1">Uncharacterized protein</fullName>
    </submittedName>
</protein>
<dbReference type="EMBL" id="RBVX01000040">
    <property type="protein sequence ID" value="RSL30238.1"/>
    <property type="molecule type" value="Genomic_DNA"/>
</dbReference>